<evidence type="ECO:0000313" key="2">
    <source>
        <dbReference type="EMBL" id="RZI01512.1"/>
    </source>
</evidence>
<dbReference type="Proteomes" id="UP000293854">
    <property type="component" value="Unassembled WGS sequence"/>
</dbReference>
<proteinExistence type="predicted"/>
<sequence>MYKQIFEKKNGNPILLEERFDEISMVAVFDYDKEIYTDKKPSSDLYQPIQFDNDLNDWVGSSFDEWIETNKPRTPYNPEKVELQLAQTQMQLAKTAMQLQKSQKEIASIVIELSKKDERIKILEQQQANTLLEIAKLKGEN</sequence>
<evidence type="ECO:0000313" key="3">
    <source>
        <dbReference type="Proteomes" id="UP000293854"/>
    </source>
</evidence>
<gene>
    <name evidence="2" type="ORF">EIG99_08645</name>
</gene>
<keyword evidence="1" id="KW-0175">Coiled coil</keyword>
<dbReference type="RefSeq" id="WP_130135568.1">
    <property type="nucleotide sequence ID" value="NZ_RQTE01000159.1"/>
</dbReference>
<reference evidence="2 3" key="1">
    <citation type="submission" date="2018-11" db="EMBL/GenBank/DDBJ databases">
        <title>Genomic profiling of Staphylococcus species from a Poultry farm system in KwaZulu-Natal, South Africa.</title>
        <authorList>
            <person name="Amoako D.G."/>
            <person name="Somboro A.M."/>
            <person name="Abia A.L.K."/>
            <person name="Bester L.A."/>
            <person name="Essack S.Y."/>
        </authorList>
    </citation>
    <scope>NUCLEOTIDE SEQUENCE [LARGE SCALE GENOMIC DNA]</scope>
    <source>
        <strain evidence="2 3">SA11</strain>
    </source>
</reference>
<comment type="caution">
    <text evidence="2">The sequence shown here is derived from an EMBL/GenBank/DDBJ whole genome shotgun (WGS) entry which is preliminary data.</text>
</comment>
<dbReference type="AlphaFoldDB" id="A0A4Q7CNG7"/>
<protein>
    <submittedName>
        <fullName evidence="2">Uncharacterized protein</fullName>
    </submittedName>
</protein>
<organism evidence="2 3">
    <name type="scientific">Staphylococcus condimenti</name>
    <dbReference type="NCBI Taxonomy" id="70255"/>
    <lineage>
        <taxon>Bacteria</taxon>
        <taxon>Bacillati</taxon>
        <taxon>Bacillota</taxon>
        <taxon>Bacilli</taxon>
        <taxon>Bacillales</taxon>
        <taxon>Staphylococcaceae</taxon>
        <taxon>Staphylococcus</taxon>
    </lineage>
</organism>
<accession>A0A4Q7CNG7</accession>
<evidence type="ECO:0000256" key="1">
    <source>
        <dbReference type="SAM" id="Coils"/>
    </source>
</evidence>
<feature type="coiled-coil region" evidence="1">
    <location>
        <begin position="85"/>
        <end position="140"/>
    </location>
</feature>
<name>A0A4Q7CNG7_9STAP</name>
<dbReference type="EMBL" id="RQTE01000159">
    <property type="protein sequence ID" value="RZI01512.1"/>
    <property type="molecule type" value="Genomic_DNA"/>
</dbReference>